<accession>A0AAW2IPL7</accession>
<sequence length="62" mass="7076">MMELEMEDGAAKTDGPLEFTQAEGRKRENLNALGRRTKRNMEKEMFKEILVAGHPKTADKLL</sequence>
<dbReference type="EMBL" id="JACGWJ010001203">
    <property type="protein sequence ID" value="KAL0283956.1"/>
    <property type="molecule type" value="Genomic_DNA"/>
</dbReference>
<proteinExistence type="predicted"/>
<dbReference type="AlphaFoldDB" id="A0AAW2IPL7"/>
<organism evidence="1">
    <name type="scientific">Sesamum radiatum</name>
    <name type="common">Black benniseed</name>
    <dbReference type="NCBI Taxonomy" id="300843"/>
    <lineage>
        <taxon>Eukaryota</taxon>
        <taxon>Viridiplantae</taxon>
        <taxon>Streptophyta</taxon>
        <taxon>Embryophyta</taxon>
        <taxon>Tracheophyta</taxon>
        <taxon>Spermatophyta</taxon>
        <taxon>Magnoliopsida</taxon>
        <taxon>eudicotyledons</taxon>
        <taxon>Gunneridae</taxon>
        <taxon>Pentapetalae</taxon>
        <taxon>asterids</taxon>
        <taxon>lamiids</taxon>
        <taxon>Lamiales</taxon>
        <taxon>Pedaliaceae</taxon>
        <taxon>Sesamum</taxon>
    </lineage>
</organism>
<reference evidence="1" key="2">
    <citation type="journal article" date="2024" name="Plant">
        <title>Genomic evolution and insights into agronomic trait innovations of Sesamum species.</title>
        <authorList>
            <person name="Miao H."/>
            <person name="Wang L."/>
            <person name="Qu L."/>
            <person name="Liu H."/>
            <person name="Sun Y."/>
            <person name="Le M."/>
            <person name="Wang Q."/>
            <person name="Wei S."/>
            <person name="Zheng Y."/>
            <person name="Lin W."/>
            <person name="Duan Y."/>
            <person name="Cao H."/>
            <person name="Xiong S."/>
            <person name="Wang X."/>
            <person name="Wei L."/>
            <person name="Li C."/>
            <person name="Ma Q."/>
            <person name="Ju M."/>
            <person name="Zhao R."/>
            <person name="Li G."/>
            <person name="Mu C."/>
            <person name="Tian Q."/>
            <person name="Mei H."/>
            <person name="Zhang T."/>
            <person name="Gao T."/>
            <person name="Zhang H."/>
        </authorList>
    </citation>
    <scope>NUCLEOTIDE SEQUENCE</scope>
    <source>
        <strain evidence="1">G02</strain>
    </source>
</reference>
<reference evidence="1" key="1">
    <citation type="submission" date="2020-06" db="EMBL/GenBank/DDBJ databases">
        <authorList>
            <person name="Li T."/>
            <person name="Hu X."/>
            <person name="Zhang T."/>
            <person name="Song X."/>
            <person name="Zhang H."/>
            <person name="Dai N."/>
            <person name="Sheng W."/>
            <person name="Hou X."/>
            <person name="Wei L."/>
        </authorList>
    </citation>
    <scope>NUCLEOTIDE SEQUENCE</scope>
    <source>
        <strain evidence="1">G02</strain>
        <tissue evidence="1">Leaf</tissue>
    </source>
</reference>
<comment type="caution">
    <text evidence="1">The sequence shown here is derived from an EMBL/GenBank/DDBJ whole genome shotgun (WGS) entry which is preliminary data.</text>
</comment>
<name>A0AAW2IPL7_SESRA</name>
<gene>
    <name evidence="1" type="ORF">Sradi_7212600</name>
</gene>
<evidence type="ECO:0000313" key="1">
    <source>
        <dbReference type="EMBL" id="KAL0283956.1"/>
    </source>
</evidence>
<protein>
    <submittedName>
        <fullName evidence="1">Uncharacterized protein</fullName>
    </submittedName>
</protein>